<feature type="active site" evidence="2">
    <location>
        <position position="345"/>
    </location>
</feature>
<protein>
    <recommendedName>
        <fullName evidence="4">Peptidase A1 domain-containing protein</fullName>
    </recommendedName>
</protein>
<dbReference type="CDD" id="cd05472">
    <property type="entry name" value="cnd41_like"/>
    <property type="match status" value="1"/>
</dbReference>
<name>A0ABD1M9X1_9FABA</name>
<sequence length="471" mass="50712">MAEATPVLQYFLFLLSLYLVIANGVHSYDRKTFNLQRKQQHGTPPGCRLPVSRRERGAIILEMKERGQYLEKKADWLEKQLALDAHHVRSIQNHILKKAPSQISDAMETQVPLTSGIKFQTLNYIVTMGLGSQNMTVIVDTGSDLTWVQCEPCQSCYNQKGPLFKSSTSPSFQSILCNSTTCQSLQLTTGNSGACDSSPSNCSYVVNYGDGSFTSGELGIEKLSFGGVSVSNFVFGCGRNNKGLFGGASGIMGLGRSDLSIISQTNATFGGVFSYCLPSTQAGASGSLVMGNQSGIFKNVTPIAYTRMVPNVQLSNFYILNLTGIDVGGVPVQASSFGNGGVILDSGTVISRLAPSVYKAVKAKLLEQFSGFPSAPGFSILDTCFNLTGYEEVSIPAIRMHFEGNAEMNVDAAGIFYLVKQDASQVCLALASLSDEYEMGIIGNYQQRNQRVIYDAKLSMVGFAGEPCSFS</sequence>
<keyword evidence="3" id="KW-0732">Signal</keyword>
<dbReference type="FunFam" id="2.40.70.10:FF:000049">
    <property type="entry name" value="Aspartyl protease AED1"/>
    <property type="match status" value="1"/>
</dbReference>
<evidence type="ECO:0000313" key="5">
    <source>
        <dbReference type="EMBL" id="KAL2332539.1"/>
    </source>
</evidence>
<evidence type="ECO:0000256" key="3">
    <source>
        <dbReference type="SAM" id="SignalP"/>
    </source>
</evidence>
<feature type="chain" id="PRO_5044799628" description="Peptidase A1 domain-containing protein" evidence="3">
    <location>
        <begin position="23"/>
        <end position="471"/>
    </location>
</feature>
<dbReference type="InterPro" id="IPR001969">
    <property type="entry name" value="Aspartic_peptidase_AS"/>
</dbReference>
<dbReference type="AlphaFoldDB" id="A0ABD1M9X1"/>
<dbReference type="Proteomes" id="UP001603857">
    <property type="component" value="Unassembled WGS sequence"/>
</dbReference>
<gene>
    <name evidence="5" type="ORF">Fmac_020120</name>
</gene>
<feature type="signal peptide" evidence="3">
    <location>
        <begin position="1"/>
        <end position="22"/>
    </location>
</feature>
<accession>A0ABD1M9X1</accession>
<dbReference type="InterPro" id="IPR001461">
    <property type="entry name" value="Aspartic_peptidase_A1"/>
</dbReference>
<keyword evidence="6" id="KW-1185">Reference proteome</keyword>
<dbReference type="Pfam" id="PF14541">
    <property type="entry name" value="TAXi_C"/>
    <property type="match status" value="1"/>
</dbReference>
<dbReference type="InterPro" id="IPR021109">
    <property type="entry name" value="Peptidase_aspartic_dom_sf"/>
</dbReference>
<dbReference type="FunFam" id="2.40.70.10:FF:000021">
    <property type="entry name" value="Aspartyl protease AED1"/>
    <property type="match status" value="1"/>
</dbReference>
<feature type="domain" description="Peptidase A1" evidence="4">
    <location>
        <begin position="124"/>
        <end position="464"/>
    </location>
</feature>
<evidence type="ECO:0000259" key="4">
    <source>
        <dbReference type="PROSITE" id="PS51767"/>
    </source>
</evidence>
<dbReference type="PANTHER" id="PTHR13683:SF827">
    <property type="entry name" value="PEPTIDASE A1 DOMAIN-CONTAINING PROTEIN"/>
    <property type="match status" value="1"/>
</dbReference>
<proteinExistence type="inferred from homology"/>
<evidence type="ECO:0000256" key="2">
    <source>
        <dbReference type="PIRSR" id="PIRSR601461-1"/>
    </source>
</evidence>
<dbReference type="Gene3D" id="2.40.70.10">
    <property type="entry name" value="Acid Proteases"/>
    <property type="match status" value="2"/>
</dbReference>
<dbReference type="InterPro" id="IPR033873">
    <property type="entry name" value="CND41-like"/>
</dbReference>
<dbReference type="PROSITE" id="PS00141">
    <property type="entry name" value="ASP_PROTEASE"/>
    <property type="match status" value="1"/>
</dbReference>
<evidence type="ECO:0000256" key="1">
    <source>
        <dbReference type="ARBA" id="ARBA00007447"/>
    </source>
</evidence>
<organism evidence="5 6">
    <name type="scientific">Flemingia macrophylla</name>
    <dbReference type="NCBI Taxonomy" id="520843"/>
    <lineage>
        <taxon>Eukaryota</taxon>
        <taxon>Viridiplantae</taxon>
        <taxon>Streptophyta</taxon>
        <taxon>Embryophyta</taxon>
        <taxon>Tracheophyta</taxon>
        <taxon>Spermatophyta</taxon>
        <taxon>Magnoliopsida</taxon>
        <taxon>eudicotyledons</taxon>
        <taxon>Gunneridae</taxon>
        <taxon>Pentapetalae</taxon>
        <taxon>rosids</taxon>
        <taxon>fabids</taxon>
        <taxon>Fabales</taxon>
        <taxon>Fabaceae</taxon>
        <taxon>Papilionoideae</taxon>
        <taxon>50 kb inversion clade</taxon>
        <taxon>NPAAA clade</taxon>
        <taxon>indigoferoid/millettioid clade</taxon>
        <taxon>Phaseoleae</taxon>
        <taxon>Flemingia</taxon>
    </lineage>
</organism>
<comment type="similarity">
    <text evidence="1">Belongs to the peptidase A1 family.</text>
</comment>
<feature type="active site" evidence="2">
    <location>
        <position position="140"/>
    </location>
</feature>
<dbReference type="InterPro" id="IPR033121">
    <property type="entry name" value="PEPTIDASE_A1"/>
</dbReference>
<dbReference type="EMBL" id="JBGMDY010000006">
    <property type="protein sequence ID" value="KAL2332539.1"/>
    <property type="molecule type" value="Genomic_DNA"/>
</dbReference>
<evidence type="ECO:0000313" key="6">
    <source>
        <dbReference type="Proteomes" id="UP001603857"/>
    </source>
</evidence>
<dbReference type="InterPro" id="IPR032861">
    <property type="entry name" value="TAXi_N"/>
</dbReference>
<dbReference type="PANTHER" id="PTHR13683">
    <property type="entry name" value="ASPARTYL PROTEASES"/>
    <property type="match status" value="1"/>
</dbReference>
<comment type="caution">
    <text evidence="5">The sequence shown here is derived from an EMBL/GenBank/DDBJ whole genome shotgun (WGS) entry which is preliminary data.</text>
</comment>
<dbReference type="PROSITE" id="PS51767">
    <property type="entry name" value="PEPTIDASE_A1"/>
    <property type="match status" value="1"/>
</dbReference>
<dbReference type="SUPFAM" id="SSF50630">
    <property type="entry name" value="Acid proteases"/>
    <property type="match status" value="1"/>
</dbReference>
<dbReference type="Pfam" id="PF14543">
    <property type="entry name" value="TAXi_N"/>
    <property type="match status" value="1"/>
</dbReference>
<reference evidence="5 6" key="1">
    <citation type="submission" date="2024-08" db="EMBL/GenBank/DDBJ databases">
        <title>Insights into the chromosomal genome structure of Flemingia macrophylla.</title>
        <authorList>
            <person name="Ding Y."/>
            <person name="Zhao Y."/>
            <person name="Bi W."/>
            <person name="Wu M."/>
            <person name="Zhao G."/>
            <person name="Gong Y."/>
            <person name="Li W."/>
            <person name="Zhang P."/>
        </authorList>
    </citation>
    <scope>NUCLEOTIDE SEQUENCE [LARGE SCALE GENOMIC DNA]</scope>
    <source>
        <strain evidence="5">DYQJB</strain>
        <tissue evidence="5">Leaf</tissue>
    </source>
</reference>
<dbReference type="InterPro" id="IPR032799">
    <property type="entry name" value="TAXi_C"/>
</dbReference>